<comment type="cofactor">
    <cofactor evidence="20">
        <name>siroheme</name>
        <dbReference type="ChEBI" id="CHEBI:60052"/>
    </cofactor>
    <text evidence="20">Binds 1 siroheme per subunit.</text>
</comment>
<comment type="caution">
    <text evidence="26">The sequence shown here is derived from an EMBL/GenBank/DDBJ whole genome shotgun (WGS) entry which is preliminary data.</text>
</comment>
<keyword evidence="12 19" id="KW-0274">FAD</keyword>
<keyword evidence="13 26" id="KW-0560">Oxidoreductase</keyword>
<dbReference type="Pfam" id="PF18267">
    <property type="entry name" value="Rubredoxin_C"/>
    <property type="match status" value="1"/>
</dbReference>
<dbReference type="GO" id="GO:0098809">
    <property type="term" value="F:nitrite reductase activity"/>
    <property type="evidence" value="ECO:0007669"/>
    <property type="project" value="InterPro"/>
</dbReference>
<evidence type="ECO:0000256" key="7">
    <source>
        <dbReference type="ARBA" id="ARBA00022617"/>
    </source>
</evidence>
<dbReference type="GO" id="GO:0050661">
    <property type="term" value="F:NADP binding"/>
    <property type="evidence" value="ECO:0007669"/>
    <property type="project" value="UniProtKB-UniRule"/>
</dbReference>
<organism evidence="26 27">
    <name type="scientific">Pseudarthrobacter siccitolerans</name>
    <dbReference type="NCBI Taxonomy" id="861266"/>
    <lineage>
        <taxon>Bacteria</taxon>
        <taxon>Bacillati</taxon>
        <taxon>Actinomycetota</taxon>
        <taxon>Actinomycetes</taxon>
        <taxon>Micrococcales</taxon>
        <taxon>Micrococcaceae</taxon>
        <taxon>Pseudarthrobacter</taxon>
    </lineage>
</organism>
<dbReference type="GO" id="GO:0051539">
    <property type="term" value="F:4 iron, 4 sulfur cluster binding"/>
    <property type="evidence" value="ECO:0007669"/>
    <property type="project" value="UniProtKB-KW"/>
</dbReference>
<dbReference type="OrthoDB" id="9768666at2"/>
<evidence type="ECO:0000256" key="12">
    <source>
        <dbReference type="ARBA" id="ARBA00022827"/>
    </source>
</evidence>
<feature type="binding site" description="axial binding residue" evidence="20">
    <location>
        <position position="686"/>
    </location>
    <ligand>
        <name>siroheme</name>
        <dbReference type="ChEBI" id="CHEBI:60052"/>
    </ligand>
    <ligandPart>
        <name>Fe</name>
        <dbReference type="ChEBI" id="CHEBI:18248"/>
    </ligandPart>
</feature>
<feature type="binding site" evidence="20">
    <location>
        <position position="682"/>
    </location>
    <ligand>
        <name>[4Fe-4S] cluster</name>
        <dbReference type="ChEBI" id="CHEBI:49883"/>
    </ligand>
</feature>
<dbReference type="EC" id="1.8.7.1" evidence="5"/>
<evidence type="ECO:0000256" key="17">
    <source>
        <dbReference type="ARBA" id="ARBA00034078"/>
    </source>
</evidence>
<comment type="cofactor">
    <cofactor evidence="1 19">
        <name>FAD</name>
        <dbReference type="ChEBI" id="CHEBI:57692"/>
    </cofactor>
</comment>
<dbReference type="InterPro" id="IPR017121">
    <property type="entry name" value="Nitrite_Rdtase_lsu"/>
</dbReference>
<evidence type="ECO:0000256" key="11">
    <source>
        <dbReference type="ARBA" id="ARBA00022784"/>
    </source>
</evidence>
<feature type="domain" description="BFD-like [2Fe-2S]-binding" evidence="23">
    <location>
        <begin position="427"/>
        <end position="474"/>
    </location>
</feature>
<dbReference type="InterPro" id="IPR036188">
    <property type="entry name" value="FAD/NAD-bd_sf"/>
</dbReference>
<evidence type="ECO:0000256" key="20">
    <source>
        <dbReference type="PIRSR" id="PIRSR037149-1"/>
    </source>
</evidence>
<dbReference type="GO" id="GO:0050660">
    <property type="term" value="F:flavin adenine dinucleotide binding"/>
    <property type="evidence" value="ECO:0007669"/>
    <property type="project" value="UniProtKB-UniRule"/>
</dbReference>
<keyword evidence="8 19" id="KW-0285">Flavoprotein</keyword>
<evidence type="ECO:0000256" key="16">
    <source>
        <dbReference type="ARBA" id="ARBA00023063"/>
    </source>
</evidence>
<dbReference type="GO" id="GO:0042128">
    <property type="term" value="P:nitrate assimilation"/>
    <property type="evidence" value="ECO:0007669"/>
    <property type="project" value="UniProtKB-UniRule"/>
</dbReference>
<dbReference type="GO" id="GO:0050311">
    <property type="term" value="F:sulfite reductase (ferredoxin) activity"/>
    <property type="evidence" value="ECO:0007669"/>
    <property type="project" value="UniProtKB-EC"/>
</dbReference>
<dbReference type="InterPro" id="IPR052034">
    <property type="entry name" value="NasD-like"/>
</dbReference>
<keyword evidence="7 20" id="KW-0349">Heme</keyword>
<evidence type="ECO:0000313" key="26">
    <source>
        <dbReference type="EMBL" id="CCQ44884.1"/>
    </source>
</evidence>
<dbReference type="GO" id="GO:0046872">
    <property type="term" value="F:metal ion binding"/>
    <property type="evidence" value="ECO:0007669"/>
    <property type="project" value="UniProtKB-KW"/>
</dbReference>
<evidence type="ECO:0000256" key="3">
    <source>
        <dbReference type="ARBA" id="ARBA00005096"/>
    </source>
</evidence>
<evidence type="ECO:0000256" key="15">
    <source>
        <dbReference type="ARBA" id="ARBA00023014"/>
    </source>
</evidence>
<accession>A0A024GZF9</accession>
<feature type="domain" description="NADH-rubredoxin oxidoreductase C-terminal" evidence="25">
    <location>
        <begin position="327"/>
        <end position="391"/>
    </location>
</feature>
<dbReference type="Pfam" id="PF04324">
    <property type="entry name" value="Fer2_BFD"/>
    <property type="match status" value="1"/>
</dbReference>
<dbReference type="GO" id="GO:0051537">
    <property type="term" value="F:2 iron, 2 sulfur cluster binding"/>
    <property type="evidence" value="ECO:0007669"/>
    <property type="project" value="UniProtKB-KW"/>
</dbReference>
<feature type="domain" description="FAD/NAD(P)-binding" evidence="24">
    <location>
        <begin position="4"/>
        <end position="291"/>
    </location>
</feature>
<keyword evidence="15 20" id="KW-0411">Iron-sulfur</keyword>
<dbReference type="InterPro" id="IPR041575">
    <property type="entry name" value="Rubredoxin_C"/>
</dbReference>
<dbReference type="SUPFAM" id="SSF56014">
    <property type="entry name" value="Nitrite and sulphite reductase 4Fe-4S domain-like"/>
    <property type="match status" value="1"/>
</dbReference>
<evidence type="ECO:0000259" key="23">
    <source>
        <dbReference type="Pfam" id="PF04324"/>
    </source>
</evidence>
<evidence type="ECO:0000256" key="18">
    <source>
        <dbReference type="ARBA" id="ARBA00049518"/>
    </source>
</evidence>
<dbReference type="GO" id="GO:0020037">
    <property type="term" value="F:heme binding"/>
    <property type="evidence" value="ECO:0007669"/>
    <property type="project" value="InterPro"/>
</dbReference>
<dbReference type="SUPFAM" id="SSF51905">
    <property type="entry name" value="FAD/NAD(P)-binding domain"/>
    <property type="match status" value="2"/>
</dbReference>
<dbReference type="InterPro" id="IPR005117">
    <property type="entry name" value="NiRdtase/SiRdtase_haem-b_fer"/>
</dbReference>
<comment type="catalytic activity">
    <reaction evidence="18">
        <text>hydrogen sulfide + 6 oxidized [2Fe-2S]-[ferredoxin] + 3 H2O = sulfite + 6 reduced [2Fe-2S]-[ferredoxin] + 7 H(+)</text>
        <dbReference type="Rhea" id="RHEA:23132"/>
        <dbReference type="Rhea" id="RHEA-COMP:10000"/>
        <dbReference type="Rhea" id="RHEA-COMP:10001"/>
        <dbReference type="ChEBI" id="CHEBI:15377"/>
        <dbReference type="ChEBI" id="CHEBI:15378"/>
        <dbReference type="ChEBI" id="CHEBI:17359"/>
        <dbReference type="ChEBI" id="CHEBI:29919"/>
        <dbReference type="ChEBI" id="CHEBI:33737"/>
        <dbReference type="ChEBI" id="CHEBI:33738"/>
        <dbReference type="EC" id="1.8.7.1"/>
    </reaction>
</comment>
<dbReference type="PANTHER" id="PTHR43809">
    <property type="entry name" value="NITRITE REDUCTASE (NADH) LARGE SUBUNIT"/>
    <property type="match status" value="1"/>
</dbReference>
<dbReference type="Gene3D" id="3.30.390.30">
    <property type="match status" value="1"/>
</dbReference>
<evidence type="ECO:0000256" key="6">
    <source>
        <dbReference type="ARBA" id="ARBA00022485"/>
    </source>
</evidence>
<dbReference type="InterPro" id="IPR012744">
    <property type="entry name" value="Nitri_red_NirB"/>
</dbReference>
<evidence type="ECO:0000259" key="22">
    <source>
        <dbReference type="Pfam" id="PF03460"/>
    </source>
</evidence>
<evidence type="ECO:0000259" key="25">
    <source>
        <dbReference type="Pfam" id="PF18267"/>
    </source>
</evidence>
<dbReference type="AlphaFoldDB" id="A0A024GZF9"/>
<evidence type="ECO:0000256" key="9">
    <source>
        <dbReference type="ARBA" id="ARBA00022714"/>
    </source>
</evidence>
<dbReference type="InterPro" id="IPR016156">
    <property type="entry name" value="FAD/NAD-linked_Rdtase_dimer_sf"/>
</dbReference>
<dbReference type="SUPFAM" id="SSF55124">
    <property type="entry name" value="Nitrite/Sulfite reductase N-terminal domain-like"/>
    <property type="match status" value="1"/>
</dbReference>
<dbReference type="InterPro" id="IPR045854">
    <property type="entry name" value="NO2/SO3_Rdtase_4Fe4S_sf"/>
</dbReference>
<dbReference type="Proteomes" id="UP000035722">
    <property type="component" value="Unassembled WGS sequence"/>
</dbReference>
<keyword evidence="14 20" id="KW-0408">Iron</keyword>
<evidence type="ECO:0000256" key="8">
    <source>
        <dbReference type="ARBA" id="ARBA00022630"/>
    </source>
</evidence>
<dbReference type="Gene3D" id="1.10.10.1100">
    <property type="entry name" value="BFD-like [2Fe-2S]-binding domain"/>
    <property type="match status" value="1"/>
</dbReference>
<keyword evidence="27" id="KW-1185">Reference proteome</keyword>
<keyword evidence="11" id="KW-0883">Thioether bond</keyword>
<dbReference type="EMBL" id="CAQI01000029">
    <property type="protein sequence ID" value="CCQ44884.1"/>
    <property type="molecule type" value="Genomic_DNA"/>
</dbReference>
<dbReference type="InterPro" id="IPR006066">
    <property type="entry name" value="NO2/SO3_Rdtase_FeS/sirohaem_BS"/>
</dbReference>
<evidence type="ECO:0000256" key="2">
    <source>
        <dbReference type="ARBA" id="ARBA00003247"/>
    </source>
</evidence>
<dbReference type="PRINTS" id="PR00411">
    <property type="entry name" value="PNDRDTASEI"/>
</dbReference>
<feature type="binding site" evidence="20">
    <location>
        <position position="686"/>
    </location>
    <ligand>
        <name>[4Fe-4S] cluster</name>
        <dbReference type="ChEBI" id="CHEBI:49883"/>
    </ligand>
</feature>
<evidence type="ECO:0000256" key="13">
    <source>
        <dbReference type="ARBA" id="ARBA00023002"/>
    </source>
</evidence>
<keyword evidence="6 20" id="KW-0004">4Fe-4S</keyword>
<dbReference type="PRINTS" id="PR00397">
    <property type="entry name" value="SIROHAEM"/>
</dbReference>
<reference evidence="27" key="1">
    <citation type="journal article" date="2014" name="Genome Announc.">
        <title>Genome Sequence of Arthrobacter siccitolerans 4J27, a Xeroprotectant-Producing Desiccation-Tolerant Microorganism.</title>
        <authorList>
            <person name="Manzanera M."/>
            <person name="Santa-Cruz-Calvo L."/>
            <person name="Vilchez J.I."/>
            <person name="Garcia-Fontana C."/>
            <person name="Silva-Castro G.A."/>
            <person name="Calvo C."/>
            <person name="Gonzalez-Lopez J."/>
        </authorList>
    </citation>
    <scope>NUCLEOTIDE SEQUENCE [LARGE SCALE GENOMIC DNA]</scope>
    <source>
        <strain evidence="27">4J27</strain>
    </source>
</reference>
<keyword evidence="10 20" id="KW-0479">Metal-binding</keyword>
<dbReference type="InterPro" id="IPR006067">
    <property type="entry name" value="NO2/SO3_Rdtase_4Fe4S_dom"/>
</dbReference>
<dbReference type="Gene3D" id="3.50.50.60">
    <property type="entry name" value="FAD/NAD(P)-binding domain"/>
    <property type="match status" value="2"/>
</dbReference>
<dbReference type="Pfam" id="PF07992">
    <property type="entry name" value="Pyr_redox_2"/>
    <property type="match status" value="1"/>
</dbReference>
<dbReference type="Pfam" id="PF01077">
    <property type="entry name" value="NIR_SIR"/>
    <property type="match status" value="1"/>
</dbReference>
<evidence type="ECO:0000256" key="1">
    <source>
        <dbReference type="ARBA" id="ARBA00001974"/>
    </source>
</evidence>
<dbReference type="InterPro" id="IPR023753">
    <property type="entry name" value="FAD/NAD-binding_dom"/>
</dbReference>
<comment type="function">
    <text evidence="2">Catalyzes the reduction of sulfite to sulfide, a step in the biosynthesis of sulfur-containing amino acids and cofactors.</text>
</comment>
<dbReference type="Gene3D" id="3.90.480.20">
    <property type="match status" value="1"/>
</dbReference>
<dbReference type="UniPathway" id="UPA00653"/>
<keyword evidence="9" id="KW-0001">2Fe-2S</keyword>
<evidence type="ECO:0000256" key="14">
    <source>
        <dbReference type="ARBA" id="ARBA00023004"/>
    </source>
</evidence>
<evidence type="ECO:0000256" key="5">
    <source>
        <dbReference type="ARBA" id="ARBA00012353"/>
    </source>
</evidence>
<comment type="cofactor">
    <cofactor evidence="20">
        <name>[4Fe-4S] cluster</name>
        <dbReference type="ChEBI" id="CHEBI:49883"/>
    </cofactor>
    <text evidence="20">Binds 1 [4Fe-4S] cluster per subunit.</text>
</comment>
<sequence length="821" mass="88419">MRRRLVVIGNGMAGARAVEEILARGGAGQFTITMFGDEPYGNYNRIMLSHVLSGEESDADIFLNSLSWYQDNGITLHAGVRVDRIDRFTKHVFSNDGRVTPYDTLIIATGSRSHMPPMDGLYTPGGQVKQGVFGFRTIDDTRKMVAYAQHEHHRRAVVIGGGLLGLEAAYGLRSHGIDVDVVHSAGHLMSAQMGPDGGAVLRRSVEALGIGVLTGSRTTAVLGNDRVTGVSLRDGTGIACDMVVVAAGIRPNVELAVLSGLPVERAIVVDDRLRVQDEDDIYAVGECVQHRGEVYGLVAPLWEQAVVLASHVTGTDTSALYLGSRTATKLKVAGVEVASMGLQGPELDTDEHIVFSEPSRGVFKSIVVRDNKMVGATLLGDSRKVAYLTQAYDRGLPLPEERIGLMFDLGTPDGDTGVADLSDDAQVCNCNGVSKKTLVDAVQGGCSSVAGAMDATRAGKGCGSCKLLVRQVVEWAADGVVDEDPAANYYVPAIPLDKAALMAEIRKRGLRSVSAVFQALAPGGEDAKSKMGLASLLKMMLADGYIDERDARFINDRVHANIQRDGTFSVVPQMKGGVTSVQQLRRIADVAEKHKVPLIKLTGGQRIDLLGIRKEDLPQVWADLDMPSGYAYGKSFRTVKTCVGKDFCRYGTGDSTKLGIEIESRFQGIEAPAKLKLAVSGCPRNCAESLVKDVGVVAVEGGRWEIYVGGAAGAHIRKGDLLATVEDPEEVKVLAGRFMQYYRERANWLERTYAFVPRVGIEHLRDVIVADSEGLAAQLDAAMQDSVDSYEDPWIERVDPMTPGQFRTSLPLTVLPQVPVR</sequence>
<dbReference type="InterPro" id="IPR007419">
    <property type="entry name" value="BFD-like_2Fe2S-bd_dom"/>
</dbReference>
<keyword evidence="16 19" id="KW-0534">Nitrate assimilation</keyword>
<evidence type="ECO:0000259" key="24">
    <source>
        <dbReference type="Pfam" id="PF07992"/>
    </source>
</evidence>
<name>A0A024GZF9_9MICC</name>
<dbReference type="PANTHER" id="PTHR43809:SF1">
    <property type="entry name" value="NITRITE REDUCTASE (NADH) LARGE SUBUNIT"/>
    <property type="match status" value="1"/>
</dbReference>
<evidence type="ECO:0000256" key="19">
    <source>
        <dbReference type="PIRNR" id="PIRNR037149"/>
    </source>
</evidence>
<dbReference type="STRING" id="861266.ARTSIC4J27_814"/>
<proteinExistence type="inferred from homology"/>
<feature type="domain" description="Nitrite/sulphite reductase 4Fe-4S" evidence="21">
    <location>
        <begin position="633"/>
        <end position="768"/>
    </location>
</feature>
<evidence type="ECO:0000256" key="4">
    <source>
        <dbReference type="ARBA" id="ARBA00010429"/>
    </source>
</evidence>
<feature type="binding site" evidence="20">
    <location>
        <position position="642"/>
    </location>
    <ligand>
        <name>[4Fe-4S] cluster</name>
        <dbReference type="ChEBI" id="CHEBI:49883"/>
    </ligand>
</feature>
<gene>
    <name evidence="26" type="primary">nirB</name>
    <name evidence="26" type="ORF">ARTSIC4J27_814</name>
</gene>
<dbReference type="InterPro" id="IPR041854">
    <property type="entry name" value="BFD-like_2Fe2S-bd_dom_sf"/>
</dbReference>
<feature type="domain" description="Nitrite/Sulfite reductase ferredoxin-like" evidence="22">
    <location>
        <begin position="562"/>
        <end position="625"/>
    </location>
</feature>
<comment type="pathway">
    <text evidence="3">Nitrogen metabolism; nitrate reduction (assimilation).</text>
</comment>
<dbReference type="PRINTS" id="PR00368">
    <property type="entry name" value="FADPNR"/>
</dbReference>
<evidence type="ECO:0000313" key="27">
    <source>
        <dbReference type="Proteomes" id="UP000035722"/>
    </source>
</evidence>
<dbReference type="InterPro" id="IPR036136">
    <property type="entry name" value="Nit/Sulf_reduc_fer-like_dom_sf"/>
</dbReference>
<dbReference type="PIRSF" id="PIRSF037149">
    <property type="entry name" value="NirB"/>
    <property type="match status" value="1"/>
</dbReference>
<comment type="cofactor">
    <cofactor evidence="17">
        <name>[2Fe-2S] cluster</name>
        <dbReference type="ChEBI" id="CHEBI:190135"/>
    </cofactor>
</comment>
<protein>
    <recommendedName>
        <fullName evidence="5">assimilatory sulfite reductase (ferredoxin)</fullName>
        <ecNumber evidence="5">1.8.7.1</ecNumber>
    </recommendedName>
</protein>
<dbReference type="NCBIfam" id="TIGR02374">
    <property type="entry name" value="nitri_red_nirB"/>
    <property type="match status" value="1"/>
</dbReference>
<feature type="binding site" evidence="20">
    <location>
        <position position="648"/>
    </location>
    <ligand>
        <name>[4Fe-4S] cluster</name>
        <dbReference type="ChEBI" id="CHEBI:49883"/>
    </ligand>
</feature>
<dbReference type="Gene3D" id="3.30.413.10">
    <property type="entry name" value="Sulfite Reductase Hemoprotein, domain 1"/>
    <property type="match status" value="1"/>
</dbReference>
<dbReference type="Pfam" id="PF03460">
    <property type="entry name" value="NIR_SIR_ferr"/>
    <property type="match status" value="1"/>
</dbReference>
<dbReference type="PROSITE" id="PS00365">
    <property type="entry name" value="NIR_SIR"/>
    <property type="match status" value="1"/>
</dbReference>
<comment type="similarity">
    <text evidence="4">Belongs to the nitrite and sulfite reductase 4Fe-4S domain family.</text>
</comment>
<evidence type="ECO:0000256" key="10">
    <source>
        <dbReference type="ARBA" id="ARBA00022723"/>
    </source>
</evidence>
<evidence type="ECO:0000259" key="21">
    <source>
        <dbReference type="Pfam" id="PF01077"/>
    </source>
</evidence>